<evidence type="ECO:0000313" key="3">
    <source>
        <dbReference type="Proteomes" id="UP000182237"/>
    </source>
</evidence>
<sequence length="185" mass="19326">MSILIVAAMNEEAAVIAARTDHEVLVTGIGTIPAAVRLSRRLAAGPAPERVVNVGTAGALSDVAAGVYEISSVVKHDHKALEVPGLTDFVYPRRIALEPVSDLPQARLATGDTFVNDSALRAELARESDLVDMEGYALAAVCGEFGVPLTMLKQVSDNADESSDVSWPEALAAAAEDLHGALARL</sequence>
<dbReference type="GO" id="GO:0009116">
    <property type="term" value="P:nucleoside metabolic process"/>
    <property type="evidence" value="ECO:0007669"/>
    <property type="project" value="InterPro"/>
</dbReference>
<dbReference type="InterPro" id="IPR035994">
    <property type="entry name" value="Nucleoside_phosphorylase_sf"/>
</dbReference>
<dbReference type="PANTHER" id="PTHR46832">
    <property type="entry name" value="5'-METHYLTHIOADENOSINE/S-ADENOSYLHOMOCYSTEINE NUCLEOSIDASE"/>
    <property type="match status" value="1"/>
</dbReference>
<accession>A0A1H1VG40</accession>
<dbReference type="STRING" id="1203190.GCA_000312345_01954"/>
<dbReference type="RefSeq" id="WP_019194747.1">
    <property type="nucleotide sequence ID" value="NZ_LT629765.1"/>
</dbReference>
<dbReference type="Gene3D" id="3.40.50.1580">
    <property type="entry name" value="Nucleoside phosphorylase domain"/>
    <property type="match status" value="1"/>
</dbReference>
<dbReference type="EMBL" id="LT629765">
    <property type="protein sequence ID" value="SDS83712.1"/>
    <property type="molecule type" value="Genomic_DNA"/>
</dbReference>
<dbReference type="OrthoDB" id="3852236at2"/>
<dbReference type="SUPFAM" id="SSF53167">
    <property type="entry name" value="Purine and uridine phosphorylases"/>
    <property type="match status" value="1"/>
</dbReference>
<dbReference type="PANTHER" id="PTHR46832:SF1">
    <property type="entry name" value="5'-METHYLTHIOADENOSINE_S-ADENOSYLHOMOCYSTEINE NUCLEOSIDASE"/>
    <property type="match status" value="1"/>
</dbReference>
<dbReference type="NCBIfam" id="NF004168">
    <property type="entry name" value="PRK05634.1"/>
    <property type="match status" value="1"/>
</dbReference>
<dbReference type="Proteomes" id="UP000182237">
    <property type="component" value="Chromosome I"/>
</dbReference>
<reference evidence="2 3" key="1">
    <citation type="submission" date="2016-10" db="EMBL/GenBank/DDBJ databases">
        <authorList>
            <person name="de Groot N.N."/>
        </authorList>
    </citation>
    <scope>NUCLEOTIDE SEQUENCE [LARGE SCALE GENOMIC DNA]</scope>
    <source>
        <strain evidence="2 3">DSM 45434</strain>
    </source>
</reference>
<feature type="domain" description="Nucleoside phosphorylase" evidence="1">
    <location>
        <begin position="24"/>
        <end position="183"/>
    </location>
</feature>
<dbReference type="GO" id="GO:0008930">
    <property type="term" value="F:methylthioadenosine nucleosidase activity"/>
    <property type="evidence" value="ECO:0007669"/>
    <property type="project" value="TreeGrafter"/>
</dbReference>
<dbReference type="AlphaFoldDB" id="A0A1H1VG40"/>
<proteinExistence type="predicted"/>
<gene>
    <name evidence="2" type="ORF">SAMN04488539_2500</name>
</gene>
<organism evidence="2 3">
    <name type="scientific">Corynebacterium timonense</name>
    <dbReference type="NCBI Taxonomy" id="441500"/>
    <lineage>
        <taxon>Bacteria</taxon>
        <taxon>Bacillati</taxon>
        <taxon>Actinomycetota</taxon>
        <taxon>Actinomycetes</taxon>
        <taxon>Mycobacteriales</taxon>
        <taxon>Corynebacteriaceae</taxon>
        <taxon>Corynebacterium</taxon>
    </lineage>
</organism>
<name>A0A1H1VG40_9CORY</name>
<evidence type="ECO:0000313" key="2">
    <source>
        <dbReference type="EMBL" id="SDS83712.1"/>
    </source>
</evidence>
<evidence type="ECO:0000259" key="1">
    <source>
        <dbReference type="Pfam" id="PF01048"/>
    </source>
</evidence>
<dbReference type="InterPro" id="IPR000845">
    <property type="entry name" value="Nucleoside_phosphorylase_d"/>
</dbReference>
<dbReference type="GO" id="GO:0008782">
    <property type="term" value="F:adenosylhomocysteine nucleosidase activity"/>
    <property type="evidence" value="ECO:0007669"/>
    <property type="project" value="TreeGrafter"/>
</dbReference>
<dbReference type="Pfam" id="PF01048">
    <property type="entry name" value="PNP_UDP_1"/>
    <property type="match status" value="1"/>
</dbReference>
<dbReference type="GO" id="GO:0019284">
    <property type="term" value="P:L-methionine salvage from S-adenosylmethionine"/>
    <property type="evidence" value="ECO:0007669"/>
    <property type="project" value="TreeGrafter"/>
</dbReference>
<protein>
    <submittedName>
        <fullName evidence="2">Adenosylhomocysteine nucleosidase</fullName>
    </submittedName>
</protein>
<keyword evidence="3" id="KW-1185">Reference proteome</keyword>
<dbReference type="eggNOG" id="COG0775">
    <property type="taxonomic scope" value="Bacteria"/>
</dbReference>
<dbReference type="GO" id="GO:0005829">
    <property type="term" value="C:cytosol"/>
    <property type="evidence" value="ECO:0007669"/>
    <property type="project" value="TreeGrafter"/>
</dbReference>